<dbReference type="EMBL" id="KZ819354">
    <property type="protein sequence ID" value="PWN45712.1"/>
    <property type="molecule type" value="Genomic_DNA"/>
</dbReference>
<feature type="region of interest" description="Disordered" evidence="2">
    <location>
        <begin position="62"/>
        <end position="84"/>
    </location>
</feature>
<dbReference type="AlphaFoldDB" id="A0A316W7C1"/>
<dbReference type="InterPro" id="IPR006597">
    <property type="entry name" value="Sel1-like"/>
</dbReference>
<name>A0A316W7C1_9BASI</name>
<evidence type="ECO:0000256" key="1">
    <source>
        <dbReference type="ARBA" id="ARBA00038101"/>
    </source>
</evidence>
<feature type="region of interest" description="Disordered" evidence="2">
    <location>
        <begin position="532"/>
        <end position="564"/>
    </location>
</feature>
<evidence type="ECO:0000256" key="2">
    <source>
        <dbReference type="SAM" id="MobiDB-lite"/>
    </source>
</evidence>
<dbReference type="RefSeq" id="XP_025372872.1">
    <property type="nucleotide sequence ID" value="XM_025512894.1"/>
</dbReference>
<evidence type="ECO:0000313" key="4">
    <source>
        <dbReference type="Proteomes" id="UP000245783"/>
    </source>
</evidence>
<sequence>MRGAGVTTHQSLSFARLSRAAATTSARQQAAIATFGPRVQTSITAIRTSPAVHQARFASVAPSIAGQSSRTSSAGPPPPSLESSLDRLLPAEVFESDAKVKAPMTRDVARSIVGRVLEQLRAASDTKTMEDAKGLEVTTEAGVNADLAAASLSREDLHNLATFLLKASKDVRRQPIAFRIFAIAYGSDPMDTPDPTSAPDVALGQPLASDPSKVVAAGYSWASLVLQGAAPPPLGFHLATTPDSRTELKQAQQAAAVRMYATLSMQGDAMGMLGMSRLLLQTAANLKADGEGGGEERRKAVERAITLLQASSKKGISEAYYELGVLHLSGELMPANQSKAFELFELAAADGNARAHHALGVLLSRTALDLSTPPSVRQSDLTRSYHHFTSAAEQGDAQSAHNLGLRYLLREEMVRDSAPEDQPEVPDGPEGEEILNNLAQDILKKASRKHQELYGVEADDRLARQWFEKATEYGSVPASLNLAGLLVEARGAPESLASSANANPTETRLAELKQAYALYSRVAALGQQAAAASPSNTTGNAGQAQAGAGSAPGGELQEMTTFATQAASTVENLIKEILEPAQKAENEPHT</sequence>
<dbReference type="Gene3D" id="1.25.40.10">
    <property type="entry name" value="Tetratricopeptide repeat domain"/>
    <property type="match status" value="2"/>
</dbReference>
<proteinExistence type="inferred from homology"/>
<dbReference type="Pfam" id="PF08238">
    <property type="entry name" value="Sel1"/>
    <property type="match status" value="3"/>
</dbReference>
<dbReference type="OrthoDB" id="2425131at2759"/>
<dbReference type="SMART" id="SM00671">
    <property type="entry name" value="SEL1"/>
    <property type="match status" value="2"/>
</dbReference>
<dbReference type="STRING" id="1522189.A0A316W7C1"/>
<accession>A0A316W7C1</accession>
<dbReference type="GeneID" id="37034764"/>
<evidence type="ECO:0000313" key="3">
    <source>
        <dbReference type="EMBL" id="PWN45712.1"/>
    </source>
</evidence>
<dbReference type="PANTHER" id="PTHR11102:SF160">
    <property type="entry name" value="ERAD-ASSOCIATED E3 UBIQUITIN-PROTEIN LIGASE COMPONENT HRD3"/>
    <property type="match status" value="1"/>
</dbReference>
<dbReference type="InterPro" id="IPR011990">
    <property type="entry name" value="TPR-like_helical_dom_sf"/>
</dbReference>
<evidence type="ECO:0008006" key="5">
    <source>
        <dbReference type="Google" id="ProtNLM"/>
    </source>
</evidence>
<protein>
    <recommendedName>
        <fullName evidence="5">HCP-like protein</fullName>
    </recommendedName>
</protein>
<dbReference type="InterPro" id="IPR050767">
    <property type="entry name" value="Sel1_AlgK"/>
</dbReference>
<comment type="similarity">
    <text evidence="1">Belongs to the sel-1 family.</text>
</comment>
<reference evidence="3 4" key="1">
    <citation type="journal article" date="2018" name="Mol. Biol. Evol.">
        <title>Broad Genomic Sampling Reveals a Smut Pathogenic Ancestry of the Fungal Clade Ustilaginomycotina.</title>
        <authorList>
            <person name="Kijpornyongpan T."/>
            <person name="Mondo S.J."/>
            <person name="Barry K."/>
            <person name="Sandor L."/>
            <person name="Lee J."/>
            <person name="Lipzen A."/>
            <person name="Pangilinan J."/>
            <person name="LaButti K."/>
            <person name="Hainaut M."/>
            <person name="Henrissat B."/>
            <person name="Grigoriev I.V."/>
            <person name="Spatafora J.W."/>
            <person name="Aime M.C."/>
        </authorList>
    </citation>
    <scope>NUCLEOTIDE SEQUENCE [LARGE SCALE GENOMIC DNA]</scope>
    <source>
        <strain evidence="3 4">MCA 4658</strain>
    </source>
</reference>
<keyword evidence="4" id="KW-1185">Reference proteome</keyword>
<dbReference type="PANTHER" id="PTHR11102">
    <property type="entry name" value="SEL-1-LIKE PROTEIN"/>
    <property type="match status" value="1"/>
</dbReference>
<dbReference type="Proteomes" id="UP000245783">
    <property type="component" value="Unassembled WGS sequence"/>
</dbReference>
<gene>
    <name evidence="3" type="ORF">IE81DRAFT_320015</name>
</gene>
<dbReference type="InParanoid" id="A0A316W7C1"/>
<dbReference type="SUPFAM" id="SSF81901">
    <property type="entry name" value="HCP-like"/>
    <property type="match status" value="1"/>
</dbReference>
<organism evidence="3 4">
    <name type="scientific">Ceraceosorus guamensis</name>
    <dbReference type="NCBI Taxonomy" id="1522189"/>
    <lineage>
        <taxon>Eukaryota</taxon>
        <taxon>Fungi</taxon>
        <taxon>Dikarya</taxon>
        <taxon>Basidiomycota</taxon>
        <taxon>Ustilaginomycotina</taxon>
        <taxon>Exobasidiomycetes</taxon>
        <taxon>Ceraceosorales</taxon>
        <taxon>Ceraceosoraceae</taxon>
        <taxon>Ceraceosorus</taxon>
    </lineage>
</organism>
<feature type="compositionally biased region" description="Polar residues" evidence="2">
    <location>
        <begin position="65"/>
        <end position="74"/>
    </location>
</feature>